<dbReference type="NCBIfam" id="NF001614">
    <property type="entry name" value="PRK00402.1"/>
    <property type="match status" value="1"/>
</dbReference>
<dbReference type="NCBIfam" id="TIGR01343">
    <property type="entry name" value="hacA_fam"/>
    <property type="match status" value="1"/>
</dbReference>
<dbReference type="InterPro" id="IPR015931">
    <property type="entry name" value="Acnase/IPM_dHydase_lsu_aba_1/3"/>
</dbReference>
<keyword evidence="6 8" id="KW-0456">Lyase</keyword>
<evidence type="ECO:0000313" key="8">
    <source>
        <dbReference type="EMBL" id="UXX84603.1"/>
    </source>
</evidence>
<organism evidence="8 9">
    <name type="scientific">Roseovarius pelagicus</name>
    <dbReference type="NCBI Taxonomy" id="2980108"/>
    <lineage>
        <taxon>Bacteria</taxon>
        <taxon>Pseudomonadati</taxon>
        <taxon>Pseudomonadota</taxon>
        <taxon>Alphaproteobacteria</taxon>
        <taxon>Rhodobacterales</taxon>
        <taxon>Roseobacteraceae</taxon>
        <taxon>Roseovarius</taxon>
    </lineage>
</organism>
<gene>
    <name evidence="8" type="ORF">N7U68_08190</name>
</gene>
<dbReference type="SUPFAM" id="SSF53732">
    <property type="entry name" value="Aconitase iron-sulfur domain"/>
    <property type="match status" value="1"/>
</dbReference>
<comment type="subunit">
    <text evidence="1">Heterodimer of LeuC and LeuD.</text>
</comment>
<proteinExistence type="predicted"/>
<keyword evidence="2" id="KW-0004">4Fe-4S</keyword>
<dbReference type="EMBL" id="CP106738">
    <property type="protein sequence ID" value="UXX84603.1"/>
    <property type="molecule type" value="Genomic_DNA"/>
</dbReference>
<sequence>MKGTALDNPKTIAEKLLSRAADANVRAGDIAVCRPSYAMGTDGSIPMAIDYLAGMGRTRVADAGQLLFAMDHYGISSGPNALALQAKARKFAHENDIQLFDVGDGIGHQLLIEKGIAAPGRLVVGADSHATSYGALNCFGTGIGSSDLAGVMFCGQMWLEVPRTIRVHLLGRLPEGVSAKDIALVLARRMGADGANYMALEFAGPGVATLDMDDRIVLSNMAVEIGAKAGIFPCDSVLEDWLQRVGVGDYTPIAADEGAQIEQVVEVDLSALRPQIALPHRVDNVTDLEAQPFTPVDVVYLGTCTGGRMRDYHEALEVITRAGRISDEVQVVVTPASGQIYTEMQSTGMLGRFRALGAQVELPGCGACCGTCGTIPANGQKIISSANRNFRGRMGNATAEIYLASSLSCAHAAVRGGFGQ</sequence>
<evidence type="ECO:0000256" key="6">
    <source>
        <dbReference type="ARBA" id="ARBA00023239"/>
    </source>
</evidence>
<dbReference type="EC" id="4.2.1.33" evidence="8"/>
<dbReference type="Proteomes" id="UP001064087">
    <property type="component" value="Chromosome"/>
</dbReference>
<keyword evidence="4" id="KW-0408">Iron</keyword>
<dbReference type="InterPro" id="IPR001030">
    <property type="entry name" value="Acoase/IPM_deHydtase_lsu_aba"/>
</dbReference>
<keyword evidence="5" id="KW-0411">Iron-sulfur</keyword>
<dbReference type="InterPro" id="IPR050067">
    <property type="entry name" value="IPM_dehydratase_rel_enz"/>
</dbReference>
<evidence type="ECO:0000256" key="4">
    <source>
        <dbReference type="ARBA" id="ARBA00023004"/>
    </source>
</evidence>
<dbReference type="Pfam" id="PF00330">
    <property type="entry name" value="Aconitase"/>
    <property type="match status" value="1"/>
</dbReference>
<dbReference type="Gene3D" id="3.30.499.10">
    <property type="entry name" value="Aconitase, domain 3"/>
    <property type="match status" value="2"/>
</dbReference>
<dbReference type="PANTHER" id="PTHR43822:SF2">
    <property type="entry name" value="HOMOACONITASE, MITOCHONDRIAL"/>
    <property type="match status" value="1"/>
</dbReference>
<dbReference type="PANTHER" id="PTHR43822">
    <property type="entry name" value="HOMOACONITASE, MITOCHONDRIAL-RELATED"/>
    <property type="match status" value="1"/>
</dbReference>
<protein>
    <submittedName>
        <fullName evidence="8">Aconitase/3-isopropylmalate dehydratase large subunit family protein</fullName>
        <ecNumber evidence="8">4.2.1.33</ecNumber>
    </submittedName>
</protein>
<evidence type="ECO:0000256" key="2">
    <source>
        <dbReference type="ARBA" id="ARBA00022485"/>
    </source>
</evidence>
<keyword evidence="9" id="KW-1185">Reference proteome</keyword>
<dbReference type="PRINTS" id="PR00415">
    <property type="entry name" value="ACONITASE"/>
</dbReference>
<evidence type="ECO:0000259" key="7">
    <source>
        <dbReference type="Pfam" id="PF00330"/>
    </source>
</evidence>
<reference evidence="8" key="1">
    <citation type="submission" date="2022-10" db="EMBL/GenBank/DDBJ databases">
        <title>Roseovarius pelagicus sp. nov., isolated from Arctic seawater.</title>
        <authorList>
            <person name="Hong Y.W."/>
            <person name="Hwang C.Y."/>
        </authorList>
    </citation>
    <scope>NUCLEOTIDE SEQUENCE</scope>
    <source>
        <strain evidence="8">HL-MP18</strain>
    </source>
</reference>
<dbReference type="InterPro" id="IPR036008">
    <property type="entry name" value="Aconitase_4Fe-4S_dom"/>
</dbReference>
<name>A0ABY6DH76_9RHOB</name>
<feature type="domain" description="Aconitase/3-isopropylmalate dehydratase large subunit alpha/beta/alpha" evidence="7">
    <location>
        <begin position="89"/>
        <end position="416"/>
    </location>
</feature>
<dbReference type="InterPro" id="IPR006251">
    <property type="entry name" value="Homoacnase/IPMdehydase_lsu"/>
</dbReference>
<dbReference type="RefSeq" id="WP_263048797.1">
    <property type="nucleotide sequence ID" value="NZ_CP106738.1"/>
</dbReference>
<keyword evidence="3" id="KW-0479">Metal-binding</keyword>
<dbReference type="GO" id="GO:0003861">
    <property type="term" value="F:3-isopropylmalate dehydratase activity"/>
    <property type="evidence" value="ECO:0007669"/>
    <property type="project" value="UniProtKB-EC"/>
</dbReference>
<evidence type="ECO:0000256" key="3">
    <source>
        <dbReference type="ARBA" id="ARBA00022723"/>
    </source>
</evidence>
<accession>A0ABY6DH76</accession>
<evidence type="ECO:0000256" key="5">
    <source>
        <dbReference type="ARBA" id="ARBA00023014"/>
    </source>
</evidence>
<evidence type="ECO:0000256" key="1">
    <source>
        <dbReference type="ARBA" id="ARBA00011271"/>
    </source>
</evidence>
<evidence type="ECO:0000313" key="9">
    <source>
        <dbReference type="Proteomes" id="UP001064087"/>
    </source>
</evidence>